<dbReference type="AlphaFoldDB" id="M2PZF0"/>
<keyword evidence="2" id="KW-1185">Reference proteome</keyword>
<dbReference type="OrthoDB" id="87592at2"/>
<dbReference type="Proteomes" id="UP000011758">
    <property type="component" value="Unassembled WGS sequence"/>
</dbReference>
<dbReference type="RefSeq" id="WP_004803569.1">
    <property type="nucleotide sequence ID" value="NZ_KB446649.1"/>
</dbReference>
<gene>
    <name evidence="1" type="ORF">HMPREF9943_01453</name>
</gene>
<dbReference type="eggNOG" id="ENOG5031V94">
    <property type="taxonomic scope" value="Bacteria"/>
</dbReference>
<protein>
    <submittedName>
        <fullName evidence="1">Uncharacterized protein</fullName>
    </submittedName>
</protein>
<dbReference type="PATRIC" id="fig|999415.3.peg.1478"/>
<evidence type="ECO:0000313" key="2">
    <source>
        <dbReference type="Proteomes" id="UP000011758"/>
    </source>
</evidence>
<name>M2PZF0_9FIRM</name>
<reference evidence="1 2" key="1">
    <citation type="submission" date="2013-02" db="EMBL/GenBank/DDBJ databases">
        <title>The Genome Sequence of Lactobacillus catenaformis F0143.</title>
        <authorList>
            <consortium name="The Broad Institute Genome Sequencing Platform"/>
            <person name="Earl A."/>
            <person name="Ward D."/>
            <person name="Feldgarden M."/>
            <person name="Gevers D."/>
            <person name="Izard J."/>
            <person name="Blanton J.M."/>
            <person name="Mathney J."/>
            <person name="Dewhirst F.E."/>
            <person name="Young S.K."/>
            <person name="Zeng Q."/>
            <person name="Gargeya S."/>
            <person name="Fitzgerald M."/>
            <person name="Haas B."/>
            <person name="Abouelleil A."/>
            <person name="Alvarado L."/>
            <person name="Arachchi H.M."/>
            <person name="Berlin A."/>
            <person name="Chapman S.B."/>
            <person name="Gearin G."/>
            <person name="Goldberg J."/>
            <person name="Griggs A."/>
            <person name="Gujja S."/>
            <person name="Hansen M."/>
            <person name="Heiman D."/>
            <person name="Howarth C."/>
            <person name="Larimer J."/>
            <person name="Lui A."/>
            <person name="MacDonald P.J.P."/>
            <person name="McCowen C."/>
            <person name="Montmayeur A."/>
            <person name="Murphy C."/>
            <person name="Neiman D."/>
            <person name="Pearson M."/>
            <person name="Priest M."/>
            <person name="Roberts A."/>
            <person name="Saif S."/>
            <person name="Shea T."/>
            <person name="Sisk P."/>
            <person name="Stolte C."/>
            <person name="Sykes S."/>
            <person name="Wortman J."/>
            <person name="Nusbaum C."/>
            <person name="Birren B."/>
        </authorList>
    </citation>
    <scope>NUCLEOTIDE SEQUENCE [LARGE SCALE GENOMIC DNA]</scope>
    <source>
        <strain evidence="1 2">OT 569</strain>
    </source>
</reference>
<dbReference type="BioCyc" id="ECAT999415-HMP:GTTI-1497-MONOMER"/>
<comment type="caution">
    <text evidence="1">The sequence shown here is derived from an EMBL/GenBank/DDBJ whole genome shotgun (WGS) entry which is preliminary data.</text>
</comment>
<accession>M2PZF0</accession>
<evidence type="ECO:0000313" key="1">
    <source>
        <dbReference type="EMBL" id="EMD16050.1"/>
    </source>
</evidence>
<dbReference type="EMBL" id="AGEJ01000024">
    <property type="protein sequence ID" value="EMD16050.1"/>
    <property type="molecule type" value="Genomic_DNA"/>
</dbReference>
<sequence length="150" mass="17257">MKKRILIEGNEFVLDKNGDYIGELIVWRRKTKAFLDLGENTDDVMDKASEKIKWLNNNRKSIINAFVEENDHLVDIVNNMIKNGGFKADKQISMDDFKSSLFVNNVCIYIRGRNSEFTLDLDAHPDYLFGHLACMEINSQYEVEFGGLNG</sequence>
<proteinExistence type="predicted"/>
<organism evidence="1 2">
    <name type="scientific">Eggerthia catenaformis OT 569 = DSM 20559</name>
    <dbReference type="NCBI Taxonomy" id="999415"/>
    <lineage>
        <taxon>Bacteria</taxon>
        <taxon>Bacillati</taxon>
        <taxon>Bacillota</taxon>
        <taxon>Erysipelotrichia</taxon>
        <taxon>Erysipelotrichales</taxon>
        <taxon>Coprobacillaceae</taxon>
        <taxon>Eggerthia</taxon>
    </lineage>
</organism>